<sequence length="242" mass="26857">MCRLLRRTGPFGRFSARLFSITEAASAQSPSPKTDLHFRRPVADSSLPSSTPPLPTTLTFKVESDYLIAYGLIPEFVGEISSFSKLIGIIRRPTGSGQTAFYKEQALKLIAQKALVKNTGARGYYIFEVPEDCTGFSSVSAVLVDEEYVGPLDGQGCGSIIIYNRECDRGVHTPVHKYERDIMLAQLRRHLHLLHRCPGVLASALHLLCSEEADKSLLGGGRRRRRRRQAGSCCAVKWMTRD</sequence>
<evidence type="ECO:0000256" key="1">
    <source>
        <dbReference type="SAM" id="MobiDB-lite"/>
    </source>
</evidence>
<dbReference type="AlphaFoldDB" id="A0AAN7RHR3"/>
<reference evidence="2 3" key="1">
    <citation type="journal article" date="2023" name="Hortic Res">
        <title>Pangenome of water caltrop reveals structural variations and asymmetric subgenome divergence after allopolyploidization.</title>
        <authorList>
            <person name="Zhang X."/>
            <person name="Chen Y."/>
            <person name="Wang L."/>
            <person name="Yuan Y."/>
            <person name="Fang M."/>
            <person name="Shi L."/>
            <person name="Lu R."/>
            <person name="Comes H.P."/>
            <person name="Ma Y."/>
            <person name="Chen Y."/>
            <person name="Huang G."/>
            <person name="Zhou Y."/>
            <person name="Zheng Z."/>
            <person name="Qiu Y."/>
        </authorList>
    </citation>
    <scope>NUCLEOTIDE SEQUENCE [LARGE SCALE GENOMIC DNA]</scope>
    <source>
        <strain evidence="2">F231</strain>
    </source>
</reference>
<gene>
    <name evidence="2" type="ORF">SAY86_003237</name>
</gene>
<dbReference type="EMBL" id="JAXQNO010000001">
    <property type="protein sequence ID" value="KAK4803420.1"/>
    <property type="molecule type" value="Genomic_DNA"/>
</dbReference>
<evidence type="ECO:0000313" key="3">
    <source>
        <dbReference type="Proteomes" id="UP001346149"/>
    </source>
</evidence>
<feature type="region of interest" description="Disordered" evidence="1">
    <location>
        <begin position="28"/>
        <end position="50"/>
    </location>
</feature>
<protein>
    <submittedName>
        <fullName evidence="2">Uncharacterized protein</fullName>
    </submittedName>
</protein>
<evidence type="ECO:0000313" key="2">
    <source>
        <dbReference type="EMBL" id="KAK4803420.1"/>
    </source>
</evidence>
<proteinExistence type="predicted"/>
<dbReference type="Proteomes" id="UP001346149">
    <property type="component" value="Unassembled WGS sequence"/>
</dbReference>
<name>A0AAN7RHR3_TRANT</name>
<comment type="caution">
    <text evidence="2">The sequence shown here is derived from an EMBL/GenBank/DDBJ whole genome shotgun (WGS) entry which is preliminary data.</text>
</comment>
<keyword evidence="3" id="KW-1185">Reference proteome</keyword>
<organism evidence="2 3">
    <name type="scientific">Trapa natans</name>
    <name type="common">Water chestnut</name>
    <dbReference type="NCBI Taxonomy" id="22666"/>
    <lineage>
        <taxon>Eukaryota</taxon>
        <taxon>Viridiplantae</taxon>
        <taxon>Streptophyta</taxon>
        <taxon>Embryophyta</taxon>
        <taxon>Tracheophyta</taxon>
        <taxon>Spermatophyta</taxon>
        <taxon>Magnoliopsida</taxon>
        <taxon>eudicotyledons</taxon>
        <taxon>Gunneridae</taxon>
        <taxon>Pentapetalae</taxon>
        <taxon>rosids</taxon>
        <taxon>malvids</taxon>
        <taxon>Myrtales</taxon>
        <taxon>Lythraceae</taxon>
        <taxon>Trapa</taxon>
    </lineage>
</organism>
<accession>A0AAN7RHR3</accession>